<sequence>MDINKTAVAVLFALLPISAHAKDAELADSTFRYFASIKGGMSQLSNSDRVVLSNGSKLDAESTSHEGFAGIDIGAYTPGGKSRIYYSFEQHTSETKFQDTSAYETKANMHLISADYLFRHDKSVTPFVGLHIGYSSVEPDSQFPDGFDVSGIVFGLQAGMNWQVAEPVRVELGLRHSLVPTDIETWNGTDSDGNAVKFESQQNGVTSLFIGASYLF</sequence>
<keyword evidence="3" id="KW-1185">Reference proteome</keyword>
<feature type="signal peptide" evidence="1">
    <location>
        <begin position="1"/>
        <end position="21"/>
    </location>
</feature>
<dbReference type="Gene3D" id="2.40.160.20">
    <property type="match status" value="1"/>
</dbReference>
<keyword evidence="1" id="KW-0732">Signal</keyword>
<proteinExistence type="predicted"/>
<evidence type="ECO:0000313" key="2">
    <source>
        <dbReference type="EMBL" id="OLQ79083.1"/>
    </source>
</evidence>
<reference evidence="2 3" key="1">
    <citation type="submission" date="2016-09" db="EMBL/GenBank/DDBJ databases">
        <title>Photobacterium proteolyticum sp. nov. a protease producing bacterium isolated from ocean sediments of Laizhou Bay.</title>
        <authorList>
            <person name="Li Y."/>
        </authorList>
    </citation>
    <scope>NUCLEOTIDE SEQUENCE [LARGE SCALE GENOMIC DNA]</scope>
    <source>
        <strain evidence="2 3">13-12</strain>
    </source>
</reference>
<dbReference type="Proteomes" id="UP000186905">
    <property type="component" value="Unassembled WGS sequence"/>
</dbReference>
<gene>
    <name evidence="2" type="ORF">BIT28_14710</name>
</gene>
<dbReference type="InterPro" id="IPR011250">
    <property type="entry name" value="OMP/PagP_B-barrel"/>
</dbReference>
<dbReference type="AlphaFoldDB" id="A0A1Q9GVI2"/>
<dbReference type="EMBL" id="MJIL01000052">
    <property type="protein sequence ID" value="OLQ79083.1"/>
    <property type="molecule type" value="Genomic_DNA"/>
</dbReference>
<feature type="chain" id="PRO_5012028325" evidence="1">
    <location>
        <begin position="22"/>
        <end position="216"/>
    </location>
</feature>
<evidence type="ECO:0000256" key="1">
    <source>
        <dbReference type="SAM" id="SignalP"/>
    </source>
</evidence>
<evidence type="ECO:0000313" key="3">
    <source>
        <dbReference type="Proteomes" id="UP000186905"/>
    </source>
</evidence>
<accession>A0A1Q9GVI2</accession>
<dbReference type="OrthoDB" id="5816039at2"/>
<dbReference type="STRING" id="1903952.BIT28_14710"/>
<dbReference type="SUPFAM" id="SSF56925">
    <property type="entry name" value="OMPA-like"/>
    <property type="match status" value="1"/>
</dbReference>
<name>A0A1Q9GVI2_9GAMM</name>
<protein>
    <submittedName>
        <fullName evidence="2">Uncharacterized protein</fullName>
    </submittedName>
</protein>
<organism evidence="2 3">
    <name type="scientific">Photobacterium proteolyticum</name>
    <dbReference type="NCBI Taxonomy" id="1903952"/>
    <lineage>
        <taxon>Bacteria</taxon>
        <taxon>Pseudomonadati</taxon>
        <taxon>Pseudomonadota</taxon>
        <taxon>Gammaproteobacteria</taxon>
        <taxon>Vibrionales</taxon>
        <taxon>Vibrionaceae</taxon>
        <taxon>Photobacterium</taxon>
    </lineage>
</organism>
<dbReference type="RefSeq" id="WP_075762887.1">
    <property type="nucleotide sequence ID" value="NZ_MJIL01000052.1"/>
</dbReference>
<comment type="caution">
    <text evidence="2">The sequence shown here is derived from an EMBL/GenBank/DDBJ whole genome shotgun (WGS) entry which is preliminary data.</text>
</comment>